<dbReference type="InterPro" id="IPR008969">
    <property type="entry name" value="CarboxyPept-like_regulatory"/>
</dbReference>
<dbReference type="SUPFAM" id="SSF49464">
    <property type="entry name" value="Carboxypeptidase regulatory domain-like"/>
    <property type="match status" value="1"/>
</dbReference>
<dbReference type="STRING" id="550983.A4R26_10920"/>
<proteinExistence type="predicted"/>
<dbReference type="InterPro" id="IPR041700">
    <property type="entry name" value="OMP_b-brl_3"/>
</dbReference>
<reference evidence="4" key="1">
    <citation type="submission" date="2016-04" db="EMBL/GenBank/DDBJ databases">
        <authorList>
            <person name="Chen L."/>
            <person name="Zhuang W."/>
            <person name="Wang G."/>
        </authorList>
    </citation>
    <scope>NUCLEOTIDE SEQUENCE [LARGE SCALE GENOMIC DNA]</scope>
    <source>
        <strain evidence="4">208</strain>
    </source>
</reference>
<comment type="caution">
    <text evidence="3">The sequence shown here is derived from an EMBL/GenBank/DDBJ whole genome shotgun (WGS) entry which is preliminary data.</text>
</comment>
<evidence type="ECO:0000256" key="1">
    <source>
        <dbReference type="SAM" id="SignalP"/>
    </source>
</evidence>
<dbReference type="Pfam" id="PF14905">
    <property type="entry name" value="OMP_b-brl_3"/>
    <property type="match status" value="1"/>
</dbReference>
<organism evidence="3 4">
    <name type="scientific">Niastella populi</name>
    <dbReference type="NCBI Taxonomy" id="550983"/>
    <lineage>
        <taxon>Bacteria</taxon>
        <taxon>Pseudomonadati</taxon>
        <taxon>Bacteroidota</taxon>
        <taxon>Chitinophagia</taxon>
        <taxon>Chitinophagales</taxon>
        <taxon>Chitinophagaceae</taxon>
        <taxon>Niastella</taxon>
    </lineage>
</organism>
<sequence>MRWSAGIIVCFLLLLGTCAQAQRTRYGTIKGTVLDSLSRRTLESASVAVFQTSDSSLVNYAITTRKGEFTIGGVPLNTPCRLVITNRGYEELSRSVILPVDVKELRLDTILLVKSFNELKAVTVTALRPPVTVKPDTLEFNVSSFKTMPNAMMEDLLKQLPGVDVDKDGNVTINGKKVSKITVDGREFFGGDPKIALKNLPKDIIDKLQVVDNKTREARFNKTTDGNEDLAINLTLRKEAQKGWFGRISAGYGTNERYEGAAMVNFFNGAKQFSILGNASNTNRGSVAGGDFNIATSRSTLDGGGGGLTRAASGGLNFSDNIGRQIKMNGSYFYNNSHTDNVSKIQRQNILPDTSFWYYSDNNSINDYSNHRLTLNASYTIDTLTEMHINSNLGTTQSDVVNINQARSTTVDGRLINTSENTYSTDGTGKNISTEFFFSRRFRKQGRGFTIGLNYNYSDQSSVNDNVGQNEFYKNGAPDSLDVVNQRSDATSNGKVVSFTASYSEPVTSNLNAIFRYNYTRNLNYSDKITNRYNAVTGKYDLEDTAFTNAFRNINETHTPDVSLSFNKNKYRAALGTGVQFLQQDNLTITNGNLLQQYYINVTPSANLGYHFSKTGSVSIFYNGRNQQPSIQQLQPVPDNSNPLYVNLGNPDLRPSFFHNINLQVRESKGNSYWFTGFTYNTTRNQIIYQSWFDDVGKQYSQPVNVNGNFGMSGNLQYSHTWKKRDMILRMNLGSNGYFNRNHTFTNQVSVTSNAYSLSQSIGLNFTYKQVLSIMPSFNVRFNKTQYSQSLQDAAFNTKTFSVSAFWNQPKWLILENNLQYSYNSQIAPGFNKSVTMWSAAVNCLLFKKQQGILRLAVYDILRQNVGVSRSITQTYIEDRQTQVLQQYFLLSFIYNLRKFNGAKGN</sequence>
<gene>
    <name evidence="3" type="ORF">A4R26_10920</name>
</gene>
<evidence type="ECO:0000313" key="3">
    <source>
        <dbReference type="EMBL" id="OQP67999.1"/>
    </source>
</evidence>
<name>A0A1V9GBG3_9BACT</name>
<feature type="chain" id="PRO_5012709357" description="Outer membrane protein beta-barrel domain-containing protein" evidence="1">
    <location>
        <begin position="22"/>
        <end position="906"/>
    </location>
</feature>
<evidence type="ECO:0000259" key="2">
    <source>
        <dbReference type="Pfam" id="PF14905"/>
    </source>
</evidence>
<feature type="signal peptide" evidence="1">
    <location>
        <begin position="1"/>
        <end position="21"/>
    </location>
</feature>
<dbReference type="Proteomes" id="UP000192276">
    <property type="component" value="Unassembled WGS sequence"/>
</dbReference>
<feature type="domain" description="Outer membrane protein beta-barrel" evidence="2">
    <location>
        <begin position="441"/>
        <end position="766"/>
    </location>
</feature>
<dbReference type="EMBL" id="LWBP01000002">
    <property type="protein sequence ID" value="OQP67999.1"/>
    <property type="molecule type" value="Genomic_DNA"/>
</dbReference>
<keyword evidence="1" id="KW-0732">Signal</keyword>
<dbReference type="OrthoDB" id="606930at2"/>
<dbReference type="AlphaFoldDB" id="A0A1V9GBG3"/>
<keyword evidence="4" id="KW-1185">Reference proteome</keyword>
<dbReference type="SUPFAM" id="SSF56935">
    <property type="entry name" value="Porins"/>
    <property type="match status" value="1"/>
</dbReference>
<dbReference type="Pfam" id="PF13620">
    <property type="entry name" value="CarboxypepD_reg"/>
    <property type="match status" value="1"/>
</dbReference>
<dbReference type="RefSeq" id="WP_081160140.1">
    <property type="nucleotide sequence ID" value="NZ_LWBP01000002.1"/>
</dbReference>
<evidence type="ECO:0000313" key="4">
    <source>
        <dbReference type="Proteomes" id="UP000192276"/>
    </source>
</evidence>
<accession>A0A1V9GBG3</accession>
<protein>
    <recommendedName>
        <fullName evidence="2">Outer membrane protein beta-barrel domain-containing protein</fullName>
    </recommendedName>
</protein>